<evidence type="ECO:0000313" key="2">
    <source>
        <dbReference type="Proteomes" id="UP000607281"/>
    </source>
</evidence>
<protein>
    <submittedName>
        <fullName evidence="1">Uncharacterized protein</fullName>
    </submittedName>
</protein>
<evidence type="ECO:0000313" key="1">
    <source>
        <dbReference type="EMBL" id="MBD2344176.1"/>
    </source>
</evidence>
<comment type="caution">
    <text evidence="1">The sequence shown here is derived from an EMBL/GenBank/DDBJ whole genome shotgun (WGS) entry which is preliminary data.</text>
</comment>
<dbReference type="EMBL" id="JACJRF010000010">
    <property type="protein sequence ID" value="MBD2344176.1"/>
    <property type="molecule type" value="Genomic_DNA"/>
</dbReference>
<gene>
    <name evidence="1" type="ORF">H6G18_08440</name>
</gene>
<sequence length="55" mass="6157">MNKTDLVLSLAYLIGQILNGDMDDPQTLSKTLQGITDRAWEECEKLVPPSLRIDP</sequence>
<name>A0ABR8CLR0_9NOST</name>
<keyword evidence="2" id="KW-1185">Reference proteome</keyword>
<proteinExistence type="predicted"/>
<accession>A0ABR8CLR0</accession>
<reference evidence="1 2" key="1">
    <citation type="journal article" date="2020" name="ISME J.">
        <title>Comparative genomics reveals insights into cyanobacterial evolution and habitat adaptation.</title>
        <authorList>
            <person name="Chen M.Y."/>
            <person name="Teng W.K."/>
            <person name="Zhao L."/>
            <person name="Hu C.X."/>
            <person name="Zhou Y.K."/>
            <person name="Han B.P."/>
            <person name="Song L.R."/>
            <person name="Shu W.S."/>
        </authorList>
    </citation>
    <scope>NUCLEOTIDE SEQUENCE [LARGE SCALE GENOMIC DNA]</scope>
    <source>
        <strain evidence="1 2">FACHB-260</strain>
    </source>
</reference>
<dbReference type="RefSeq" id="WP_190406634.1">
    <property type="nucleotide sequence ID" value="NZ_JACJRF010000010.1"/>
</dbReference>
<organism evidence="1 2">
    <name type="scientific">Anabaena subtropica FACHB-260</name>
    <dbReference type="NCBI Taxonomy" id="2692884"/>
    <lineage>
        <taxon>Bacteria</taxon>
        <taxon>Bacillati</taxon>
        <taxon>Cyanobacteriota</taxon>
        <taxon>Cyanophyceae</taxon>
        <taxon>Nostocales</taxon>
        <taxon>Nostocaceae</taxon>
        <taxon>Anabaena</taxon>
    </lineage>
</organism>
<dbReference type="Proteomes" id="UP000607281">
    <property type="component" value="Unassembled WGS sequence"/>
</dbReference>